<proteinExistence type="predicted"/>
<dbReference type="AlphaFoldDB" id="A0A834IDB9"/>
<evidence type="ECO:0000313" key="2">
    <source>
        <dbReference type="Proteomes" id="UP000625711"/>
    </source>
</evidence>
<accession>A0A834IDB9</accession>
<reference evidence="1" key="1">
    <citation type="submission" date="2020-08" db="EMBL/GenBank/DDBJ databases">
        <title>Genome sequencing and assembly of the red palm weevil Rhynchophorus ferrugineus.</title>
        <authorList>
            <person name="Dias G.B."/>
            <person name="Bergman C.M."/>
            <person name="Manee M."/>
        </authorList>
    </citation>
    <scope>NUCLEOTIDE SEQUENCE</scope>
    <source>
        <strain evidence="1">AA-2017</strain>
        <tissue evidence="1">Whole larva</tissue>
    </source>
</reference>
<evidence type="ECO:0000313" key="1">
    <source>
        <dbReference type="EMBL" id="KAF7277012.1"/>
    </source>
</evidence>
<dbReference type="EMBL" id="JAACXV010004609">
    <property type="protein sequence ID" value="KAF7277012.1"/>
    <property type="molecule type" value="Genomic_DNA"/>
</dbReference>
<sequence length="102" mass="11626">MMKMLFPTDGHNPSNKLVEIHANAETIDLNSARRASDTTRAPEGYVERFLKRTKTTKTMPSTTLQKKIHFVTLLRSQSNLSQKLLLHMQILFISLEVTIVSN</sequence>
<keyword evidence="2" id="KW-1185">Reference proteome</keyword>
<gene>
    <name evidence="1" type="ORF">GWI33_009561</name>
</gene>
<name>A0A834IDB9_RHYFE</name>
<organism evidence="1 2">
    <name type="scientific">Rhynchophorus ferrugineus</name>
    <name type="common">Red palm weevil</name>
    <name type="synonym">Curculio ferrugineus</name>
    <dbReference type="NCBI Taxonomy" id="354439"/>
    <lineage>
        <taxon>Eukaryota</taxon>
        <taxon>Metazoa</taxon>
        <taxon>Ecdysozoa</taxon>
        <taxon>Arthropoda</taxon>
        <taxon>Hexapoda</taxon>
        <taxon>Insecta</taxon>
        <taxon>Pterygota</taxon>
        <taxon>Neoptera</taxon>
        <taxon>Endopterygota</taxon>
        <taxon>Coleoptera</taxon>
        <taxon>Polyphaga</taxon>
        <taxon>Cucujiformia</taxon>
        <taxon>Curculionidae</taxon>
        <taxon>Dryophthorinae</taxon>
        <taxon>Rhynchophorus</taxon>
    </lineage>
</organism>
<dbReference type="Proteomes" id="UP000625711">
    <property type="component" value="Unassembled WGS sequence"/>
</dbReference>
<comment type="caution">
    <text evidence="1">The sequence shown here is derived from an EMBL/GenBank/DDBJ whole genome shotgun (WGS) entry which is preliminary data.</text>
</comment>
<protein>
    <submittedName>
        <fullName evidence="1">Uncharacterized protein</fullName>
    </submittedName>
</protein>